<evidence type="ECO:0000313" key="2">
    <source>
        <dbReference type="Proteomes" id="UP001055879"/>
    </source>
</evidence>
<sequence>MANASSTGTGGSHDKKGMSVDVLKSGKNTSISQVSSSNGNKASYDKKSVGGVTLEVESIAKGITPISAKDSVFEQSEISVSSSSDKNLLDKNTSFSDSGKIKVNSKSDLDPVLQQVVDYVLFYDDKKLPDVINPRDVNVNIENDEGTILNDKPVVDTIMKDSVDALNDKPTVDTIMKDSVDVVNGKPVGDTVMKDSVDVGNTSISKGNGLNDSEMGKHVVKDKSVGYDSGIGSLVKRDAVYVSFVAKLKERRKEWNAISRAELELEKDVEAI</sequence>
<organism evidence="1 2">
    <name type="scientific">Arctium lappa</name>
    <name type="common">Greater burdock</name>
    <name type="synonym">Lappa major</name>
    <dbReference type="NCBI Taxonomy" id="4217"/>
    <lineage>
        <taxon>Eukaryota</taxon>
        <taxon>Viridiplantae</taxon>
        <taxon>Streptophyta</taxon>
        <taxon>Embryophyta</taxon>
        <taxon>Tracheophyta</taxon>
        <taxon>Spermatophyta</taxon>
        <taxon>Magnoliopsida</taxon>
        <taxon>eudicotyledons</taxon>
        <taxon>Gunneridae</taxon>
        <taxon>Pentapetalae</taxon>
        <taxon>asterids</taxon>
        <taxon>campanulids</taxon>
        <taxon>Asterales</taxon>
        <taxon>Asteraceae</taxon>
        <taxon>Carduoideae</taxon>
        <taxon>Cardueae</taxon>
        <taxon>Arctiinae</taxon>
        <taxon>Arctium</taxon>
    </lineage>
</organism>
<accession>A0ACB8XCU9</accession>
<protein>
    <submittedName>
        <fullName evidence="1">Uncharacterized protein</fullName>
    </submittedName>
</protein>
<comment type="caution">
    <text evidence="1">The sequence shown here is derived from an EMBL/GenBank/DDBJ whole genome shotgun (WGS) entry which is preliminary data.</text>
</comment>
<name>A0ACB8XCU9_ARCLA</name>
<proteinExistence type="predicted"/>
<keyword evidence="2" id="KW-1185">Reference proteome</keyword>
<dbReference type="EMBL" id="CM042064">
    <property type="protein sequence ID" value="KAI3664798.1"/>
    <property type="molecule type" value="Genomic_DNA"/>
</dbReference>
<reference evidence="1 2" key="2">
    <citation type="journal article" date="2022" name="Mol. Ecol. Resour.">
        <title>The genomes of chicory, endive, great burdock and yacon provide insights into Asteraceae paleo-polyploidization history and plant inulin production.</title>
        <authorList>
            <person name="Fan W."/>
            <person name="Wang S."/>
            <person name="Wang H."/>
            <person name="Wang A."/>
            <person name="Jiang F."/>
            <person name="Liu H."/>
            <person name="Zhao H."/>
            <person name="Xu D."/>
            <person name="Zhang Y."/>
        </authorList>
    </citation>
    <scope>NUCLEOTIDE SEQUENCE [LARGE SCALE GENOMIC DNA]</scope>
    <source>
        <strain evidence="2">cv. Niubang</strain>
    </source>
</reference>
<gene>
    <name evidence="1" type="ORF">L6452_43406</name>
</gene>
<reference evidence="2" key="1">
    <citation type="journal article" date="2022" name="Mol. Ecol. Resour.">
        <title>The genomes of chicory, endive, great burdock and yacon provide insights into Asteraceae palaeo-polyploidization history and plant inulin production.</title>
        <authorList>
            <person name="Fan W."/>
            <person name="Wang S."/>
            <person name="Wang H."/>
            <person name="Wang A."/>
            <person name="Jiang F."/>
            <person name="Liu H."/>
            <person name="Zhao H."/>
            <person name="Xu D."/>
            <person name="Zhang Y."/>
        </authorList>
    </citation>
    <scope>NUCLEOTIDE SEQUENCE [LARGE SCALE GENOMIC DNA]</scope>
    <source>
        <strain evidence="2">cv. Niubang</strain>
    </source>
</reference>
<dbReference type="Proteomes" id="UP001055879">
    <property type="component" value="Linkage Group LG18"/>
</dbReference>
<evidence type="ECO:0000313" key="1">
    <source>
        <dbReference type="EMBL" id="KAI3664798.1"/>
    </source>
</evidence>